<evidence type="ECO:0008006" key="3">
    <source>
        <dbReference type="Google" id="ProtNLM"/>
    </source>
</evidence>
<dbReference type="InterPro" id="IPR009758">
    <property type="entry name" value="DUF1326"/>
</dbReference>
<dbReference type="Pfam" id="PF07040">
    <property type="entry name" value="DUF1326"/>
    <property type="match status" value="1"/>
</dbReference>
<sequence length="211" mass="23012">MAHADWYIEGRSFGNCNCNYGCPCQFEDLPTHGHCTGFEVIHIDKGHFEETDLAGTRAALLYAWPGPIFEGKGALQAIIDDRATDAQRAALETVLLGGETEEEATHWWVFRAMCDTVHETLIKRIDYEADIDNRTATVEIKGLLSASGRPIQAPHGGGEHRVRIDIPGGIEFTLAEIGSASSKSTAAIKLDLDDTYGQWAIIRHGPHGIAA</sequence>
<dbReference type="EMBL" id="CYSR01000010">
    <property type="protein sequence ID" value="CUH98854.1"/>
    <property type="molecule type" value="Genomic_DNA"/>
</dbReference>
<protein>
    <recommendedName>
        <fullName evidence="3">DUF1326 domain-containing protein</fullName>
    </recommendedName>
</protein>
<accession>A0A0P1H7U8</accession>
<dbReference type="Proteomes" id="UP000051326">
    <property type="component" value="Unassembled WGS sequence"/>
</dbReference>
<name>A0A0P1H7U8_9RHOB</name>
<dbReference type="InterPro" id="IPR014581">
    <property type="entry name" value="UCP033303"/>
</dbReference>
<gene>
    <name evidence="1" type="ORF">PHA8399_00970</name>
</gene>
<organism evidence="1 2">
    <name type="scientific">Leisingera aquaemixtae</name>
    <dbReference type="NCBI Taxonomy" id="1396826"/>
    <lineage>
        <taxon>Bacteria</taxon>
        <taxon>Pseudomonadati</taxon>
        <taxon>Pseudomonadota</taxon>
        <taxon>Alphaproteobacteria</taxon>
        <taxon>Rhodobacterales</taxon>
        <taxon>Roseobacteraceae</taxon>
        <taxon>Leisingera</taxon>
    </lineage>
</organism>
<reference evidence="1 2" key="1">
    <citation type="submission" date="2015-09" db="EMBL/GenBank/DDBJ databases">
        <authorList>
            <consortium name="Swine Surveillance"/>
        </authorList>
    </citation>
    <scope>NUCLEOTIDE SEQUENCE [LARGE SCALE GENOMIC DNA]</scope>
    <source>
        <strain evidence="1 2">CECT 8399</strain>
    </source>
</reference>
<dbReference type="STRING" id="1396826.PHA8399_00970"/>
<evidence type="ECO:0000313" key="1">
    <source>
        <dbReference type="EMBL" id="CUH98854.1"/>
    </source>
</evidence>
<dbReference type="PIRSF" id="PIRSF033303">
    <property type="entry name" value="UCP033303"/>
    <property type="match status" value="1"/>
</dbReference>
<evidence type="ECO:0000313" key="2">
    <source>
        <dbReference type="Proteomes" id="UP000051326"/>
    </source>
</evidence>
<dbReference type="AlphaFoldDB" id="A0A0P1H7U8"/>
<dbReference type="RefSeq" id="WP_058285045.1">
    <property type="nucleotide sequence ID" value="NZ_CYSR01000010.1"/>
</dbReference>
<proteinExistence type="predicted"/>